<dbReference type="AlphaFoldDB" id="A0A0A8XYC0"/>
<protein>
    <submittedName>
        <fullName evidence="2">Uncharacterized protein</fullName>
    </submittedName>
</protein>
<reference evidence="2" key="1">
    <citation type="submission" date="2014-09" db="EMBL/GenBank/DDBJ databases">
        <authorList>
            <person name="Magalhaes I.L.F."/>
            <person name="Oliveira U."/>
            <person name="Santos F.R."/>
            <person name="Vidigal T.H.D.A."/>
            <person name="Brescovit A.D."/>
            <person name="Santos A.J."/>
        </authorList>
    </citation>
    <scope>NUCLEOTIDE SEQUENCE</scope>
    <source>
        <tissue evidence="2">Shoot tissue taken approximately 20 cm above the soil surface</tissue>
    </source>
</reference>
<dbReference type="EMBL" id="GBRH01281208">
    <property type="protein sequence ID" value="JAD16687.1"/>
    <property type="molecule type" value="Transcribed_RNA"/>
</dbReference>
<proteinExistence type="predicted"/>
<organism evidence="2">
    <name type="scientific">Arundo donax</name>
    <name type="common">Giant reed</name>
    <name type="synonym">Donax arundinaceus</name>
    <dbReference type="NCBI Taxonomy" id="35708"/>
    <lineage>
        <taxon>Eukaryota</taxon>
        <taxon>Viridiplantae</taxon>
        <taxon>Streptophyta</taxon>
        <taxon>Embryophyta</taxon>
        <taxon>Tracheophyta</taxon>
        <taxon>Spermatophyta</taxon>
        <taxon>Magnoliopsida</taxon>
        <taxon>Liliopsida</taxon>
        <taxon>Poales</taxon>
        <taxon>Poaceae</taxon>
        <taxon>PACMAD clade</taxon>
        <taxon>Arundinoideae</taxon>
        <taxon>Arundineae</taxon>
        <taxon>Arundo</taxon>
    </lineage>
</organism>
<feature type="compositionally biased region" description="Basic and acidic residues" evidence="1">
    <location>
        <begin position="1"/>
        <end position="12"/>
    </location>
</feature>
<name>A0A0A8XYC0_ARUDO</name>
<reference evidence="2" key="2">
    <citation type="journal article" date="2015" name="Data Brief">
        <title>Shoot transcriptome of the giant reed, Arundo donax.</title>
        <authorList>
            <person name="Barrero R.A."/>
            <person name="Guerrero F.D."/>
            <person name="Moolhuijzen P."/>
            <person name="Goolsby J.A."/>
            <person name="Tidwell J."/>
            <person name="Bellgard S.E."/>
            <person name="Bellgard M.I."/>
        </authorList>
    </citation>
    <scope>NUCLEOTIDE SEQUENCE</scope>
    <source>
        <tissue evidence="2">Shoot tissue taken approximately 20 cm above the soil surface</tissue>
    </source>
</reference>
<evidence type="ECO:0000256" key="1">
    <source>
        <dbReference type="SAM" id="MobiDB-lite"/>
    </source>
</evidence>
<sequence length="88" mass="9380">MSKENIRMEPSRRRGGSKGGNQSLPLDFIQPSQSLYIWMPRSASNTLMRGCSYFTTTHNHAPALVKGSCCCGKEERGGGATGAAAVSS</sequence>
<accession>A0A0A8XYC0</accession>
<evidence type="ECO:0000313" key="2">
    <source>
        <dbReference type="EMBL" id="JAD16687.1"/>
    </source>
</evidence>
<feature type="region of interest" description="Disordered" evidence="1">
    <location>
        <begin position="1"/>
        <end position="26"/>
    </location>
</feature>